<comment type="similarity">
    <text evidence="2 10">Belongs to the binding-protein-dependent transport system permease family. CysTW subfamily.</text>
</comment>
<evidence type="ECO:0000256" key="7">
    <source>
        <dbReference type="ARBA" id="ARBA00022989"/>
    </source>
</evidence>
<evidence type="ECO:0000256" key="6">
    <source>
        <dbReference type="ARBA" id="ARBA00022692"/>
    </source>
</evidence>
<accession>A0A3D1JF28</accession>
<evidence type="ECO:0000256" key="5">
    <source>
        <dbReference type="ARBA" id="ARBA00022592"/>
    </source>
</evidence>
<dbReference type="RefSeq" id="WP_062189293.1">
    <property type="nucleotide sequence ID" value="NZ_DF967965.1"/>
</dbReference>
<feature type="transmembrane region" description="Helical" evidence="9">
    <location>
        <begin position="20"/>
        <end position="40"/>
    </location>
</feature>
<dbReference type="PANTHER" id="PTHR30425:SF1">
    <property type="entry name" value="PHOSPHATE TRANSPORT SYSTEM PERMEASE PROTEIN PSTC"/>
    <property type="match status" value="1"/>
</dbReference>
<dbReference type="Pfam" id="PF00528">
    <property type="entry name" value="BPD_transp_1"/>
    <property type="match status" value="1"/>
</dbReference>
<protein>
    <recommendedName>
        <fullName evidence="10">Phosphate transport system permease protein</fullName>
    </recommendedName>
</protein>
<dbReference type="GO" id="GO:0006817">
    <property type="term" value="P:phosphate ion transport"/>
    <property type="evidence" value="ECO:0007669"/>
    <property type="project" value="UniProtKB-KW"/>
</dbReference>
<keyword evidence="4 10" id="KW-1003">Cell membrane</keyword>
<comment type="caution">
    <text evidence="12">The sequence shown here is derived from an EMBL/GenBank/DDBJ whole genome shotgun (WGS) entry which is preliminary data.</text>
</comment>
<dbReference type="InterPro" id="IPR011864">
    <property type="entry name" value="Phosphate_PstC"/>
</dbReference>
<dbReference type="PANTHER" id="PTHR30425">
    <property type="entry name" value="PHOSPHATE TRANSPORT SYSTEM PERMEASE PROTEIN PST"/>
    <property type="match status" value="1"/>
</dbReference>
<reference evidence="12 13" key="1">
    <citation type="journal article" date="2018" name="Nat. Biotechnol.">
        <title>A standardized bacterial taxonomy based on genome phylogeny substantially revises the tree of life.</title>
        <authorList>
            <person name="Parks D.H."/>
            <person name="Chuvochina M."/>
            <person name="Waite D.W."/>
            <person name="Rinke C."/>
            <person name="Skarshewski A."/>
            <person name="Chaumeil P.A."/>
            <person name="Hugenholtz P."/>
        </authorList>
    </citation>
    <scope>NUCLEOTIDE SEQUENCE [LARGE SCALE GENOMIC DNA]</scope>
    <source>
        <strain evidence="12">UBA8781</strain>
    </source>
</reference>
<dbReference type="InterPro" id="IPR035906">
    <property type="entry name" value="MetI-like_sf"/>
</dbReference>
<evidence type="ECO:0000256" key="2">
    <source>
        <dbReference type="ARBA" id="ARBA00007069"/>
    </source>
</evidence>
<dbReference type="InterPro" id="IPR051124">
    <property type="entry name" value="Phosphate_Transport_Permease"/>
</dbReference>
<keyword evidence="5 10" id="KW-0592">Phosphate transport</keyword>
<proteinExistence type="inferred from homology"/>
<dbReference type="PROSITE" id="PS50928">
    <property type="entry name" value="ABC_TM1"/>
    <property type="match status" value="1"/>
</dbReference>
<dbReference type="CDD" id="cd06261">
    <property type="entry name" value="TM_PBP2"/>
    <property type="match status" value="1"/>
</dbReference>
<dbReference type="InterPro" id="IPR000515">
    <property type="entry name" value="MetI-like"/>
</dbReference>
<evidence type="ECO:0000256" key="4">
    <source>
        <dbReference type="ARBA" id="ARBA00022475"/>
    </source>
</evidence>
<feature type="domain" description="ABC transmembrane type-1" evidence="11">
    <location>
        <begin position="74"/>
        <end position="288"/>
    </location>
</feature>
<feature type="transmembrane region" description="Helical" evidence="9">
    <location>
        <begin position="267"/>
        <end position="288"/>
    </location>
</feature>
<gene>
    <name evidence="12" type="primary">pstC</name>
    <name evidence="12" type="ORF">DEQ80_03100</name>
</gene>
<dbReference type="OrthoDB" id="9785113at2"/>
<evidence type="ECO:0000256" key="8">
    <source>
        <dbReference type="ARBA" id="ARBA00023136"/>
    </source>
</evidence>
<evidence type="ECO:0000313" key="13">
    <source>
        <dbReference type="Proteomes" id="UP000264141"/>
    </source>
</evidence>
<comment type="function">
    <text evidence="10">Part of the binding-protein-dependent transport system for phosphate; probably responsible for the translocation of the substrate across the membrane.</text>
</comment>
<evidence type="ECO:0000256" key="10">
    <source>
        <dbReference type="RuleBase" id="RU363054"/>
    </source>
</evidence>
<comment type="subcellular location">
    <subcellularLocation>
        <location evidence="1 9">Cell membrane</location>
        <topology evidence="1 9">Multi-pass membrane protein</topology>
    </subcellularLocation>
</comment>
<comment type="caution">
    <text evidence="10">Lacks conserved residue(s) required for the propagation of feature annotation.</text>
</comment>
<keyword evidence="3 9" id="KW-0813">Transport</keyword>
<keyword evidence="8 9" id="KW-0472">Membrane</keyword>
<dbReference type="STRING" id="229919.GCA_001050195_00428"/>
<dbReference type="NCBIfam" id="TIGR02138">
    <property type="entry name" value="phosphate_pstC"/>
    <property type="match status" value="1"/>
</dbReference>
<evidence type="ECO:0000259" key="11">
    <source>
        <dbReference type="PROSITE" id="PS50928"/>
    </source>
</evidence>
<dbReference type="GO" id="GO:0005315">
    <property type="term" value="F:phosphate transmembrane transporter activity"/>
    <property type="evidence" value="ECO:0007669"/>
    <property type="project" value="InterPro"/>
</dbReference>
<dbReference type="SUPFAM" id="SSF161098">
    <property type="entry name" value="MetI-like"/>
    <property type="match status" value="1"/>
</dbReference>
<feature type="transmembrane region" description="Helical" evidence="9">
    <location>
        <begin position="113"/>
        <end position="135"/>
    </location>
</feature>
<evidence type="ECO:0000256" key="3">
    <source>
        <dbReference type="ARBA" id="ARBA00022448"/>
    </source>
</evidence>
<evidence type="ECO:0000256" key="1">
    <source>
        <dbReference type="ARBA" id="ARBA00004651"/>
    </source>
</evidence>
<evidence type="ECO:0000256" key="9">
    <source>
        <dbReference type="RuleBase" id="RU363032"/>
    </source>
</evidence>
<name>A0A3D1JF28_9CHLR</name>
<feature type="transmembrane region" description="Helical" evidence="9">
    <location>
        <begin position="70"/>
        <end position="93"/>
    </location>
</feature>
<dbReference type="GO" id="GO:0005886">
    <property type="term" value="C:plasma membrane"/>
    <property type="evidence" value="ECO:0007669"/>
    <property type="project" value="UniProtKB-SubCell"/>
</dbReference>
<dbReference type="Proteomes" id="UP000264141">
    <property type="component" value="Unassembled WGS sequence"/>
</dbReference>
<feature type="transmembrane region" description="Helical" evidence="9">
    <location>
        <begin position="147"/>
        <end position="168"/>
    </location>
</feature>
<sequence>MADATLVSSPRRTQEWVINLIIKLSGYSSILFVTLIFIFLMREGLPALRNVPLSSILGERWYPIEGYFSILPLIYGSLVVTVGALLLAIPFGVGTSVFLSEIAPPWMNQIIKPLIEILAGLPSVVLGFLGIQVAAPYLRRLLDLPTGLSAFSGAVLLALIATPTIVSITEDALNTVPSGYRQAALALGATRWQVIWGVTVPAARSGILTAVMLGVGRSIGETMAVMMVTGNAPVLPSGWDFLFTPVRTMTATIASEMGEVANGSTHYQVLFFIGIVLFVISLVVNIVASSVSLRGRTRAERVLS</sequence>
<dbReference type="EMBL" id="DPBP01000013">
    <property type="protein sequence ID" value="HCE16825.1"/>
    <property type="molecule type" value="Genomic_DNA"/>
</dbReference>
<dbReference type="Gene3D" id="1.10.3720.10">
    <property type="entry name" value="MetI-like"/>
    <property type="match status" value="1"/>
</dbReference>
<keyword evidence="7 9" id="KW-1133">Transmembrane helix</keyword>
<dbReference type="AlphaFoldDB" id="A0A3D1JF28"/>
<keyword evidence="6 9" id="KW-0812">Transmembrane</keyword>
<organism evidence="12 13">
    <name type="scientific">Anaerolinea thermolimosa</name>
    <dbReference type="NCBI Taxonomy" id="229919"/>
    <lineage>
        <taxon>Bacteria</taxon>
        <taxon>Bacillati</taxon>
        <taxon>Chloroflexota</taxon>
        <taxon>Anaerolineae</taxon>
        <taxon>Anaerolineales</taxon>
        <taxon>Anaerolineaceae</taxon>
        <taxon>Anaerolinea</taxon>
    </lineage>
</organism>
<evidence type="ECO:0000313" key="12">
    <source>
        <dbReference type="EMBL" id="HCE16825.1"/>
    </source>
</evidence>